<accession>A0ABZ2XD83</accession>
<organism evidence="1 2">
    <name type="scientific">Fusarium acuminatum</name>
    <dbReference type="NCBI Taxonomy" id="5515"/>
    <lineage>
        <taxon>Eukaryota</taxon>
        <taxon>Fungi</taxon>
        <taxon>Dikarya</taxon>
        <taxon>Ascomycota</taxon>
        <taxon>Pezizomycotina</taxon>
        <taxon>Sordariomycetes</taxon>
        <taxon>Hypocreomycetidae</taxon>
        <taxon>Hypocreales</taxon>
        <taxon>Nectriaceae</taxon>
        <taxon>Fusarium</taxon>
        <taxon>Fusarium tricinctum species complex</taxon>
    </lineage>
</organism>
<evidence type="ECO:0000313" key="1">
    <source>
        <dbReference type="EMBL" id="WZH49823.1"/>
    </source>
</evidence>
<name>A0ABZ2XD83_9HYPO</name>
<dbReference type="EMBL" id="CP151266">
    <property type="protein sequence ID" value="WZH49823.1"/>
    <property type="molecule type" value="Genomic_DNA"/>
</dbReference>
<reference evidence="1 2" key="1">
    <citation type="submission" date="2024-04" db="EMBL/GenBank/DDBJ databases">
        <title>Complete genome sequence of Fusarium acuminatum.</title>
        <authorList>
            <person name="Lan B."/>
        </authorList>
    </citation>
    <scope>NUCLEOTIDE SEQUENCE [LARGE SCALE GENOMIC DNA]</scope>
    <source>
        <strain evidence="1">1A</strain>
    </source>
</reference>
<gene>
    <name evidence="1" type="ORF">QYS62_011039</name>
</gene>
<evidence type="ECO:0000313" key="2">
    <source>
        <dbReference type="Proteomes" id="UP001489902"/>
    </source>
</evidence>
<keyword evidence="2" id="KW-1185">Reference proteome</keyword>
<dbReference type="Proteomes" id="UP001489902">
    <property type="component" value="Chromosome 7"/>
</dbReference>
<proteinExistence type="predicted"/>
<sequence>MDILVPVGAAQSVGEGPAEIPDELFSKATIVYVGFNNEKATEIWDGWINWPASPPRREIDPEDSGLEVSFPDWVKGHASYSNNVWEDDTAAWLNSIKTWGIATELRDAIMDKRFKSARLSGTCTGWVRDNIKMRYAYLEAIHEASNERGRMIQCAESCHSESGPSDPGGQSITIISCNSPEAIASQSAPGMTVLYRAVDQGRISRLFDNQGNLDHIPVLWSIPESDFSRSRTTYYFTNSFDVAKRNAAWIKRRANGGSVVVVRIAVRNSVIENMPPDKVQRIFWPNPEWKELVWRCYNRKQIYNSKELAKYSDAALIIGTIANKPKEYYYNYSSSAQLTEDCLLKAGDQAVQFAFSSEEDGESLLFEQAKNTIKLFSFTEADLEEWMKE</sequence>
<protein>
    <submittedName>
        <fullName evidence="1">Uncharacterized protein</fullName>
    </submittedName>
</protein>